<proteinExistence type="predicted"/>
<dbReference type="AlphaFoldDB" id="A0AAX6DID2"/>
<protein>
    <submittedName>
        <fullName evidence="1">Uncharacterized protein</fullName>
    </submittedName>
</protein>
<reference evidence="1" key="1">
    <citation type="journal article" date="2023" name="GigaByte">
        <title>Genome assembly of the bearded iris, Iris pallida Lam.</title>
        <authorList>
            <person name="Bruccoleri R.E."/>
            <person name="Oakeley E.J."/>
            <person name="Faust A.M.E."/>
            <person name="Altorfer M."/>
            <person name="Dessus-Babus S."/>
            <person name="Burckhardt D."/>
            <person name="Oertli M."/>
            <person name="Naumann U."/>
            <person name="Petersen F."/>
            <person name="Wong J."/>
        </authorList>
    </citation>
    <scope>NUCLEOTIDE SEQUENCE</scope>
    <source>
        <strain evidence="1">GSM-AAB239-AS_SAM_17_03QT</strain>
    </source>
</reference>
<evidence type="ECO:0000313" key="1">
    <source>
        <dbReference type="EMBL" id="KAJ6791516.1"/>
    </source>
</evidence>
<accession>A0AAX6DID2</accession>
<sequence>MCSIKLTTSNFIRKKDVYKLCFNLYMWVRIGSPAEAPPVPLLLDLVPPPPPRSDSAGGSF</sequence>
<dbReference type="Proteomes" id="UP001140949">
    <property type="component" value="Unassembled WGS sequence"/>
</dbReference>
<evidence type="ECO:0000313" key="2">
    <source>
        <dbReference type="Proteomes" id="UP001140949"/>
    </source>
</evidence>
<name>A0AAX6DID2_IRIPA</name>
<keyword evidence="2" id="KW-1185">Reference proteome</keyword>
<dbReference type="EMBL" id="JANAVB010044418">
    <property type="protein sequence ID" value="KAJ6791516.1"/>
    <property type="molecule type" value="Genomic_DNA"/>
</dbReference>
<gene>
    <name evidence="1" type="ORF">M6B38_243835</name>
</gene>
<organism evidence="1 2">
    <name type="scientific">Iris pallida</name>
    <name type="common">Sweet iris</name>
    <dbReference type="NCBI Taxonomy" id="29817"/>
    <lineage>
        <taxon>Eukaryota</taxon>
        <taxon>Viridiplantae</taxon>
        <taxon>Streptophyta</taxon>
        <taxon>Embryophyta</taxon>
        <taxon>Tracheophyta</taxon>
        <taxon>Spermatophyta</taxon>
        <taxon>Magnoliopsida</taxon>
        <taxon>Liliopsida</taxon>
        <taxon>Asparagales</taxon>
        <taxon>Iridaceae</taxon>
        <taxon>Iridoideae</taxon>
        <taxon>Irideae</taxon>
        <taxon>Iris</taxon>
    </lineage>
</organism>
<comment type="caution">
    <text evidence="1">The sequence shown here is derived from an EMBL/GenBank/DDBJ whole genome shotgun (WGS) entry which is preliminary data.</text>
</comment>
<reference evidence="1" key="2">
    <citation type="submission" date="2023-04" db="EMBL/GenBank/DDBJ databases">
        <authorList>
            <person name="Bruccoleri R.E."/>
            <person name="Oakeley E.J."/>
            <person name="Faust A.-M."/>
            <person name="Dessus-Babus S."/>
            <person name="Altorfer M."/>
            <person name="Burckhardt D."/>
            <person name="Oertli M."/>
            <person name="Naumann U."/>
            <person name="Petersen F."/>
            <person name="Wong J."/>
        </authorList>
    </citation>
    <scope>NUCLEOTIDE SEQUENCE</scope>
    <source>
        <strain evidence="1">GSM-AAB239-AS_SAM_17_03QT</strain>
        <tissue evidence="1">Leaf</tissue>
    </source>
</reference>